<sequence>MDTEMKNQGPRPRSEVATQEPESTSEQQQANAPRDQVGSENWLFDLGPLSSGQPGGDERPQASIAPGRGISQAFDFNPEDVINEDDYTFYTTQDFNDDDDDVVNFDSGADSDQIGTPDNNTHEEFERVKGISTSAMDIDAISSDGNDTPTSEEDGRYRKKRFSKWTDNGLENHEDKGALFLPGSFASLQANPSPPGAHSLNQIYERTLWRIVELEENRRRVERRLNKAIKRREFTEKKLESSYVDYYLKVKDLGISKELWKEYRAFCESMEPQFGTRTGQSIICDEDHEGSYIGYDPEMVHFKEFCEYPLDQYNFRCEASVQADSPRPTVGVPVMDLYVVEFWRVPRLSTDLNLTSWRDVYPELYRLATKAAREGSEAALDMLVALPDQDETCRAGWLFEYSKEKPTTYSDVSDAGNTWPKRQWVYRSAHRTIGPAEDVATKRKRIQEFLKFAE</sequence>
<comment type="caution">
    <text evidence="1">The sequence shown here is derived from an EMBL/GenBank/DDBJ whole genome shotgun (WGS) entry which is preliminary data.</text>
</comment>
<proteinExistence type="predicted"/>
<dbReference type="EMBL" id="JAPDGR010002668">
    <property type="protein sequence ID" value="KAJ2974735.1"/>
    <property type="molecule type" value="Genomic_DNA"/>
</dbReference>
<dbReference type="Proteomes" id="UP001143856">
    <property type="component" value="Unassembled WGS sequence"/>
</dbReference>
<evidence type="ECO:0000313" key="2">
    <source>
        <dbReference type="Proteomes" id="UP001143856"/>
    </source>
</evidence>
<gene>
    <name evidence="1" type="ORF">NUW58_g8562</name>
</gene>
<accession>A0ACC1N626</accession>
<keyword evidence="2" id="KW-1185">Reference proteome</keyword>
<organism evidence="1 2">
    <name type="scientific">Xylaria curta</name>
    <dbReference type="NCBI Taxonomy" id="42375"/>
    <lineage>
        <taxon>Eukaryota</taxon>
        <taxon>Fungi</taxon>
        <taxon>Dikarya</taxon>
        <taxon>Ascomycota</taxon>
        <taxon>Pezizomycotina</taxon>
        <taxon>Sordariomycetes</taxon>
        <taxon>Xylariomycetidae</taxon>
        <taxon>Xylariales</taxon>
        <taxon>Xylariaceae</taxon>
        <taxon>Xylaria</taxon>
    </lineage>
</organism>
<name>A0ACC1N626_9PEZI</name>
<protein>
    <submittedName>
        <fullName evidence="1">Uncharacterized protein</fullName>
    </submittedName>
</protein>
<reference evidence="1" key="1">
    <citation type="submission" date="2022-10" db="EMBL/GenBank/DDBJ databases">
        <title>Genome Sequence of Xylaria curta.</title>
        <authorList>
            <person name="Buettner E."/>
        </authorList>
    </citation>
    <scope>NUCLEOTIDE SEQUENCE</scope>
    <source>
        <strain evidence="1">Babe10</strain>
    </source>
</reference>
<evidence type="ECO:0000313" key="1">
    <source>
        <dbReference type="EMBL" id="KAJ2974735.1"/>
    </source>
</evidence>